<feature type="domain" description="Tetrapyrrole methylase" evidence="10">
    <location>
        <begin position="3"/>
        <end position="186"/>
    </location>
</feature>
<evidence type="ECO:0000256" key="9">
    <source>
        <dbReference type="ARBA" id="ARBA00022694"/>
    </source>
</evidence>
<protein>
    <recommendedName>
        <fullName evidence="4">tRNA (guanine(46)-N(7))-methyltransferase</fullName>
        <ecNumber evidence="4">2.1.1.33</ecNumber>
    </recommendedName>
</protein>
<evidence type="ECO:0000256" key="3">
    <source>
        <dbReference type="ARBA" id="ARBA00004953"/>
    </source>
</evidence>
<dbReference type="Gene3D" id="3.30.950.10">
    <property type="entry name" value="Methyltransferase, Cobalt-precorrin-4 Transmethylase, Domain 2"/>
    <property type="match status" value="1"/>
</dbReference>
<dbReference type="SUPFAM" id="SSF53335">
    <property type="entry name" value="S-adenosyl-L-methionine-dependent methyltransferases"/>
    <property type="match status" value="1"/>
</dbReference>
<name>A0ABT3L2Y3_9CYAN</name>
<dbReference type="InterPro" id="IPR012818">
    <property type="entry name" value="CbiE"/>
</dbReference>
<evidence type="ECO:0000256" key="2">
    <source>
        <dbReference type="ARBA" id="ARBA00003015"/>
    </source>
</evidence>
<dbReference type="InterPro" id="IPR014776">
    <property type="entry name" value="4pyrrole_Mease_sub2"/>
</dbReference>
<dbReference type="Proteomes" id="UP001526426">
    <property type="component" value="Unassembled WGS sequence"/>
</dbReference>
<dbReference type="PIRSF" id="PIRSF036428">
    <property type="entry name" value="CobL"/>
    <property type="match status" value="1"/>
</dbReference>
<comment type="caution">
    <text evidence="11">The sequence shown here is derived from an EMBL/GenBank/DDBJ whole genome shotgun (WGS) entry which is preliminary data.</text>
</comment>
<dbReference type="InterPro" id="IPR006365">
    <property type="entry name" value="Cbl_synth_CobL"/>
</dbReference>
<dbReference type="RefSeq" id="WP_265263034.1">
    <property type="nucleotide sequence ID" value="NZ_JAIHOM010000012.1"/>
</dbReference>
<gene>
    <name evidence="11" type="primary">cbiE</name>
    <name evidence="11" type="ORF">K4A83_03550</name>
</gene>
<dbReference type="NCBIfam" id="TIGR02469">
    <property type="entry name" value="CbiT"/>
    <property type="match status" value="1"/>
</dbReference>
<dbReference type="NCBIfam" id="TIGR02467">
    <property type="entry name" value="CbiE"/>
    <property type="match status" value="1"/>
</dbReference>
<proteinExistence type="predicted"/>
<evidence type="ECO:0000256" key="6">
    <source>
        <dbReference type="ARBA" id="ARBA00022603"/>
    </source>
</evidence>
<dbReference type="InterPro" id="IPR000878">
    <property type="entry name" value="4pyrrol_Mease"/>
</dbReference>
<evidence type="ECO:0000256" key="7">
    <source>
        <dbReference type="ARBA" id="ARBA00022679"/>
    </source>
</evidence>
<evidence type="ECO:0000259" key="10">
    <source>
        <dbReference type="Pfam" id="PF00590"/>
    </source>
</evidence>
<sequence>MNKIQVIGIGLDGAAGLPSTLLEQIQRANLLVGSARHLSYFPDYGGQQIVLGELDPAIAQIQAALEQGEKIVILVSGDPLFFGLGRLLLEHFPPELLTFHPHVSAVQLAFNRVKLPWQEAQMISVHGRSLEVLSAALQQGESPIAVLTDSLNTPSAIAAHYLSLDLPILYQFWVCENLGSPEERIQLFTPELLVNQEFDPLNVLLLVRQTPTELALPVQQLPLLGLPDHVFLSFRDRPDLIIKREIRLSILGELALRPAQIVWDIGSGIGAVAIEIARLCPTSQIYAIEKTSMGHHLIQKNCQQLYVRNVHPIEGAAPDILHDLPAPHRVFIGGSGGQLSEILTFSQNVLRPNGVIVLAFTTLEHLSLALHHLQQSKWHYRLLQVNLSRSVALSQYTRFAPLNPVTLVTAYRV</sequence>
<keyword evidence="12" id="KW-1185">Reference proteome</keyword>
<dbReference type="Gene3D" id="3.40.50.150">
    <property type="entry name" value="Vaccinia Virus protein VP39"/>
    <property type="match status" value="1"/>
</dbReference>
<dbReference type="SUPFAM" id="SSF53790">
    <property type="entry name" value="Tetrapyrrole methylase"/>
    <property type="match status" value="1"/>
</dbReference>
<dbReference type="Gene3D" id="3.40.1010.10">
    <property type="entry name" value="Cobalt-precorrin-4 Transmethylase, Domain 1"/>
    <property type="match status" value="1"/>
</dbReference>
<dbReference type="InterPro" id="IPR029063">
    <property type="entry name" value="SAM-dependent_MTases_sf"/>
</dbReference>
<dbReference type="InterPro" id="IPR003358">
    <property type="entry name" value="tRNA_(Gua-N-7)_MeTrfase_Trmb"/>
</dbReference>
<evidence type="ECO:0000256" key="5">
    <source>
        <dbReference type="ARBA" id="ARBA00022573"/>
    </source>
</evidence>
<organism evidence="11 12">
    <name type="scientific">Spirulina subsalsa FACHB-351</name>
    <dbReference type="NCBI Taxonomy" id="234711"/>
    <lineage>
        <taxon>Bacteria</taxon>
        <taxon>Bacillati</taxon>
        <taxon>Cyanobacteriota</taxon>
        <taxon>Cyanophyceae</taxon>
        <taxon>Spirulinales</taxon>
        <taxon>Spirulinaceae</taxon>
        <taxon>Spirulina</taxon>
    </lineage>
</organism>
<dbReference type="EC" id="2.1.1.33" evidence="4"/>
<dbReference type="PANTHER" id="PTHR43182:SF1">
    <property type="entry name" value="COBALT-PRECORRIN-7 C(5)-METHYLTRANSFERASE"/>
    <property type="match status" value="1"/>
</dbReference>
<comment type="pathway">
    <text evidence="3">Cofactor biosynthesis; adenosylcobalamin biosynthesis.</text>
</comment>
<evidence type="ECO:0000256" key="4">
    <source>
        <dbReference type="ARBA" id="ARBA00011977"/>
    </source>
</evidence>
<dbReference type="EMBL" id="JAIHOM010000012">
    <property type="protein sequence ID" value="MCW6035350.1"/>
    <property type="molecule type" value="Genomic_DNA"/>
</dbReference>
<dbReference type="InterPro" id="IPR050714">
    <property type="entry name" value="Cobalamin_biosynth_MTase"/>
</dbReference>
<keyword evidence="5" id="KW-0169">Cobalamin biosynthesis</keyword>
<dbReference type="PANTHER" id="PTHR43182">
    <property type="entry name" value="COBALT-PRECORRIN-6B C(15)-METHYLTRANSFERASE (DECARBOXYLATING)"/>
    <property type="match status" value="1"/>
</dbReference>
<dbReference type="InterPro" id="IPR014777">
    <property type="entry name" value="4pyrrole_Mease_sub1"/>
</dbReference>
<keyword evidence="6" id="KW-0489">Methyltransferase</keyword>
<dbReference type="CDD" id="cd02440">
    <property type="entry name" value="AdoMet_MTases"/>
    <property type="match status" value="1"/>
</dbReference>
<evidence type="ECO:0000256" key="1">
    <source>
        <dbReference type="ARBA" id="ARBA00000142"/>
    </source>
</evidence>
<keyword evidence="8" id="KW-0949">S-adenosyl-L-methionine</keyword>
<evidence type="ECO:0000313" key="11">
    <source>
        <dbReference type="EMBL" id="MCW6035350.1"/>
    </source>
</evidence>
<dbReference type="InterPro" id="IPR035996">
    <property type="entry name" value="4pyrrol_Methylase_sf"/>
</dbReference>
<reference evidence="11 12" key="1">
    <citation type="submission" date="2021-08" db="EMBL/GenBank/DDBJ databases">
        <title>Draft genome sequence of Spirulina subsalsa with high tolerance to salinity and hype-accumulation of phycocyanin.</title>
        <authorList>
            <person name="Pei H."/>
            <person name="Jiang L."/>
        </authorList>
    </citation>
    <scope>NUCLEOTIDE SEQUENCE [LARGE SCALE GENOMIC DNA]</scope>
    <source>
        <strain evidence="11 12">FACHB-351</strain>
    </source>
</reference>
<accession>A0ABT3L2Y3</accession>
<dbReference type="Pfam" id="PF00590">
    <property type="entry name" value="TP_methylase"/>
    <property type="match status" value="1"/>
</dbReference>
<comment type="catalytic activity">
    <reaction evidence="1">
        <text>guanosine(46) in tRNA + S-adenosyl-L-methionine = N(7)-methylguanosine(46) in tRNA + S-adenosyl-L-homocysteine</text>
        <dbReference type="Rhea" id="RHEA:42708"/>
        <dbReference type="Rhea" id="RHEA-COMP:10188"/>
        <dbReference type="Rhea" id="RHEA-COMP:10189"/>
        <dbReference type="ChEBI" id="CHEBI:57856"/>
        <dbReference type="ChEBI" id="CHEBI:59789"/>
        <dbReference type="ChEBI" id="CHEBI:74269"/>
        <dbReference type="ChEBI" id="CHEBI:74480"/>
        <dbReference type="EC" id="2.1.1.33"/>
    </reaction>
</comment>
<evidence type="ECO:0000313" key="12">
    <source>
        <dbReference type="Proteomes" id="UP001526426"/>
    </source>
</evidence>
<keyword evidence="9" id="KW-0819">tRNA processing</keyword>
<comment type="function">
    <text evidence="2">Catalyzes the formation of N(7)-methylguanine at position 46 (m7G46) in tRNA.</text>
</comment>
<dbReference type="InterPro" id="IPR014008">
    <property type="entry name" value="Cbl_synth_MTase_CbiT"/>
</dbReference>
<keyword evidence="7" id="KW-0808">Transferase</keyword>
<dbReference type="CDD" id="cd11644">
    <property type="entry name" value="Precorrin-6Y-MT"/>
    <property type="match status" value="1"/>
</dbReference>
<dbReference type="Pfam" id="PF02390">
    <property type="entry name" value="Methyltransf_4"/>
    <property type="match status" value="1"/>
</dbReference>
<evidence type="ECO:0000256" key="8">
    <source>
        <dbReference type="ARBA" id="ARBA00022691"/>
    </source>
</evidence>